<evidence type="ECO:0008006" key="3">
    <source>
        <dbReference type="Google" id="ProtNLM"/>
    </source>
</evidence>
<dbReference type="PANTHER" id="PTHR32385">
    <property type="entry name" value="MANNOSYL PHOSPHORYLINOSITOL CERAMIDE SYNTHASE"/>
    <property type="match status" value="1"/>
</dbReference>
<dbReference type="Gene3D" id="3.90.550.20">
    <property type="match status" value="1"/>
</dbReference>
<dbReference type="InterPro" id="IPR007577">
    <property type="entry name" value="GlycoTrfase_DXD_sugar-bd_CS"/>
</dbReference>
<dbReference type="EMBL" id="MN740154">
    <property type="protein sequence ID" value="QHT90494.1"/>
    <property type="molecule type" value="Genomic_DNA"/>
</dbReference>
<proteinExistence type="predicted"/>
<dbReference type="GO" id="GO:0000030">
    <property type="term" value="F:mannosyltransferase activity"/>
    <property type="evidence" value="ECO:0007669"/>
    <property type="project" value="TreeGrafter"/>
</dbReference>
<accession>A0A6C0IBV8</accession>
<evidence type="ECO:0000256" key="1">
    <source>
        <dbReference type="ARBA" id="ARBA00022679"/>
    </source>
</evidence>
<dbReference type="PANTHER" id="PTHR32385:SF15">
    <property type="entry name" value="INOSITOL PHOSPHOCERAMIDE MANNOSYLTRANSFERASE 1"/>
    <property type="match status" value="1"/>
</dbReference>
<dbReference type="SUPFAM" id="SSF53448">
    <property type="entry name" value="Nucleotide-diphospho-sugar transferases"/>
    <property type="match status" value="1"/>
</dbReference>
<dbReference type="InterPro" id="IPR051706">
    <property type="entry name" value="Glycosyltransferase_domain"/>
</dbReference>
<keyword evidence="1" id="KW-0808">Transferase</keyword>
<reference evidence="2" key="1">
    <citation type="journal article" date="2020" name="Nature">
        <title>Giant virus diversity and host interactions through global metagenomics.</title>
        <authorList>
            <person name="Schulz F."/>
            <person name="Roux S."/>
            <person name="Paez-Espino D."/>
            <person name="Jungbluth S."/>
            <person name="Walsh D.A."/>
            <person name="Denef V.J."/>
            <person name="McMahon K.D."/>
            <person name="Konstantinidis K.T."/>
            <person name="Eloe-Fadrosh E.A."/>
            <person name="Kyrpides N.C."/>
            <person name="Woyke T."/>
        </authorList>
    </citation>
    <scope>NUCLEOTIDE SEQUENCE</scope>
    <source>
        <strain evidence="2">GVMAG-M-3300023184-68</strain>
    </source>
</reference>
<dbReference type="GO" id="GO:0051999">
    <property type="term" value="P:mannosyl-inositol phosphorylceramide biosynthetic process"/>
    <property type="evidence" value="ECO:0007669"/>
    <property type="project" value="TreeGrafter"/>
</dbReference>
<sequence length="256" mass="30559">MILVLYLLSLLWFFCLKNYTKKTLEKMTLLQSPSVIPLNIFQTWHTKDLPPYMKKCVQTIQDCNPEFKHFLYDDQECRDFISRNFDVEVLYAYDSLIPGAYKADLWRYCVLYKYGGVYIDIKYQCANGFKLIQLTDQEYYVKDREQNRNGIYNAFMICKAGEHIMEKCINQVVENVRNRFYGKSALDITGPNMMTSLFTNNELRNLVILYLHNNGKDIVYNGTVILSAYPEYRIEQKQYQKTLHYDDLWKKREVYV</sequence>
<name>A0A6C0IBV8_9ZZZZ</name>
<dbReference type="AlphaFoldDB" id="A0A6C0IBV8"/>
<dbReference type="GO" id="GO:0016020">
    <property type="term" value="C:membrane"/>
    <property type="evidence" value="ECO:0007669"/>
    <property type="project" value="GOC"/>
</dbReference>
<protein>
    <recommendedName>
        <fullName evidence="3">Glycosyltransferase</fullName>
    </recommendedName>
</protein>
<dbReference type="Pfam" id="PF04488">
    <property type="entry name" value="Gly_transf_sug"/>
    <property type="match status" value="1"/>
</dbReference>
<evidence type="ECO:0000313" key="2">
    <source>
        <dbReference type="EMBL" id="QHT90494.1"/>
    </source>
</evidence>
<dbReference type="InterPro" id="IPR029044">
    <property type="entry name" value="Nucleotide-diphossugar_trans"/>
</dbReference>
<organism evidence="2">
    <name type="scientific">viral metagenome</name>
    <dbReference type="NCBI Taxonomy" id="1070528"/>
    <lineage>
        <taxon>unclassified sequences</taxon>
        <taxon>metagenomes</taxon>
        <taxon>organismal metagenomes</taxon>
    </lineage>
</organism>